<name>A0A1M7E832_9FLAO</name>
<accession>A0A1M7E832</accession>
<dbReference type="STRING" id="29534.SAMN05444366_1891"/>
<keyword evidence="2" id="KW-1185">Reference proteome</keyword>
<proteinExistence type="predicted"/>
<evidence type="ECO:0000313" key="2">
    <source>
        <dbReference type="Proteomes" id="UP000184121"/>
    </source>
</evidence>
<evidence type="ECO:0000313" key="1">
    <source>
        <dbReference type="EMBL" id="SHL87922.1"/>
    </source>
</evidence>
<organism evidence="1 2">
    <name type="scientific">Flavobacterium saccharophilum</name>
    <dbReference type="NCBI Taxonomy" id="29534"/>
    <lineage>
        <taxon>Bacteria</taxon>
        <taxon>Pseudomonadati</taxon>
        <taxon>Bacteroidota</taxon>
        <taxon>Flavobacteriia</taxon>
        <taxon>Flavobacteriales</taxon>
        <taxon>Flavobacteriaceae</taxon>
        <taxon>Flavobacterium</taxon>
    </lineage>
</organism>
<dbReference type="RefSeq" id="WP_072971276.1">
    <property type="nucleotide sequence ID" value="NZ_FRBY01000002.1"/>
</dbReference>
<gene>
    <name evidence="1" type="ORF">SAMN05444366_1891</name>
</gene>
<sequence length="329" mass="36332">MKKYASLLLFALLLNGCDDGDLKVDTIDFDEVTSTSCDTTNTLVYKLKSQEALLLQMLPKSIINEDKDTIVYDIDNTTYRVLYRAYNGEVSRENICGTIPPKTPSVTEEWVGTGGQIQIITGAVYKTPAPPDGHTEIVGYNHNIIFKNITFSKPSGPQVEAEYPFGDFKTEITPVIVSFLEADNAKYCPEFKKVFNNNTSNSLVIENFDGTNLIKNEDTPTGFPRTSLINLNATTNNLYYRTYNGNLPLAANENYYCLEKTPTSPTVQSTWVGVAGVTNVSGIIEVTTTSNLKVFKHQIVLKNATLKKGNNTFKLATNFILGTVTTIAP</sequence>
<reference evidence="2" key="1">
    <citation type="submission" date="2016-11" db="EMBL/GenBank/DDBJ databases">
        <authorList>
            <person name="Varghese N."/>
            <person name="Submissions S."/>
        </authorList>
    </citation>
    <scope>NUCLEOTIDE SEQUENCE [LARGE SCALE GENOMIC DNA]</scope>
    <source>
        <strain evidence="2">DSM 1811</strain>
    </source>
</reference>
<dbReference type="AlphaFoldDB" id="A0A1M7E832"/>
<dbReference type="EMBL" id="FRBY01000002">
    <property type="protein sequence ID" value="SHL87922.1"/>
    <property type="molecule type" value="Genomic_DNA"/>
</dbReference>
<dbReference type="Proteomes" id="UP000184121">
    <property type="component" value="Unassembled WGS sequence"/>
</dbReference>
<evidence type="ECO:0008006" key="3">
    <source>
        <dbReference type="Google" id="ProtNLM"/>
    </source>
</evidence>
<dbReference type="OrthoDB" id="1417969at2"/>
<protein>
    <recommendedName>
        <fullName evidence="3">Lipoprotein</fullName>
    </recommendedName>
</protein>